<keyword evidence="2" id="KW-1185">Reference proteome</keyword>
<organism evidence="1 2">
    <name type="scientific">Phytophthora fragariaefolia</name>
    <dbReference type="NCBI Taxonomy" id="1490495"/>
    <lineage>
        <taxon>Eukaryota</taxon>
        <taxon>Sar</taxon>
        <taxon>Stramenopiles</taxon>
        <taxon>Oomycota</taxon>
        <taxon>Peronosporomycetes</taxon>
        <taxon>Peronosporales</taxon>
        <taxon>Peronosporaceae</taxon>
        <taxon>Phytophthora</taxon>
    </lineage>
</organism>
<gene>
    <name evidence="1" type="ORF">Pfra01_000534900</name>
</gene>
<comment type="caution">
    <text evidence="1">The sequence shown here is derived from an EMBL/GenBank/DDBJ whole genome shotgun (WGS) entry which is preliminary data.</text>
</comment>
<proteinExistence type="predicted"/>
<accession>A0A9W6U6G3</accession>
<name>A0A9W6U6G3_9STRA</name>
<evidence type="ECO:0000313" key="2">
    <source>
        <dbReference type="Proteomes" id="UP001165121"/>
    </source>
</evidence>
<protein>
    <submittedName>
        <fullName evidence="1">Unnamed protein product</fullName>
    </submittedName>
</protein>
<evidence type="ECO:0000313" key="1">
    <source>
        <dbReference type="EMBL" id="GMF27247.1"/>
    </source>
</evidence>
<dbReference type="Proteomes" id="UP001165121">
    <property type="component" value="Unassembled WGS sequence"/>
</dbReference>
<dbReference type="EMBL" id="BSXT01000434">
    <property type="protein sequence ID" value="GMF27247.1"/>
    <property type="molecule type" value="Genomic_DNA"/>
</dbReference>
<dbReference type="OrthoDB" id="123486at2759"/>
<dbReference type="AlphaFoldDB" id="A0A9W6U6G3"/>
<reference evidence="1" key="1">
    <citation type="submission" date="2023-04" db="EMBL/GenBank/DDBJ databases">
        <title>Phytophthora fragariaefolia NBRC 109709.</title>
        <authorList>
            <person name="Ichikawa N."/>
            <person name="Sato H."/>
            <person name="Tonouchi N."/>
        </authorList>
    </citation>
    <scope>NUCLEOTIDE SEQUENCE</scope>
    <source>
        <strain evidence="1">NBRC 109709</strain>
    </source>
</reference>
<sequence length="380" mass="42559">MAFEKRGRLTFLYCGNTFVRKGVNLNDLGARLRDEVYIELALLCNKLDIRIYSLEAEDGTWPLEEEAAAVQGHEIKYSRSIASLFPGIKGEGRVHFRVEVQTLPLVQPATSAVLPSKIPIVSASPALTPLSLPTERFPLSLFADHRLKLNQVLAKIRKGAAAKHGKVTGKRRRDQEHEYGVSSDTLEWEDVEDIYDPLMQEDAAAFPVKKLDKEFIQKLVTLLQDERKAFGSTKRATSVRRLQQSVTTMIGAVATLFEDSFAVKMKPQVTDELVLTSGKPDLLITRRKRSVVVVVCLRENQLRSQAKELALMDVVIANGEHSTVTSPVFGIVSTFSDWVFYRYDETGIKYLEESLNDNERSIKGDIATIAGIIYNIMDGQ</sequence>